<accession>A0ABT3CZA1</accession>
<dbReference type="SMART" id="SM00248">
    <property type="entry name" value="ANK"/>
    <property type="match status" value="9"/>
</dbReference>
<evidence type="ECO:0000256" key="1">
    <source>
        <dbReference type="ARBA" id="ARBA00022737"/>
    </source>
</evidence>
<keyword evidence="1" id="KW-0677">Repeat</keyword>
<dbReference type="PROSITE" id="PS50088">
    <property type="entry name" value="ANK_REPEAT"/>
    <property type="match status" value="4"/>
</dbReference>
<feature type="repeat" description="ANK" evidence="3">
    <location>
        <begin position="183"/>
        <end position="215"/>
    </location>
</feature>
<proteinExistence type="predicted"/>
<keyword evidence="4" id="KW-0732">Signal</keyword>
<feature type="repeat" description="ANK" evidence="3">
    <location>
        <begin position="149"/>
        <end position="181"/>
    </location>
</feature>
<feature type="chain" id="PRO_5045996362" evidence="4">
    <location>
        <begin position="21"/>
        <end position="392"/>
    </location>
</feature>
<protein>
    <submittedName>
        <fullName evidence="5">Ankyrin repeat domain-containing protein</fullName>
    </submittedName>
</protein>
<dbReference type="InterPro" id="IPR002110">
    <property type="entry name" value="Ankyrin_rpt"/>
</dbReference>
<comment type="caution">
    <text evidence="5">The sequence shown here is derived from an EMBL/GenBank/DDBJ whole genome shotgun (WGS) entry which is preliminary data.</text>
</comment>
<evidence type="ECO:0000313" key="6">
    <source>
        <dbReference type="Proteomes" id="UP001300692"/>
    </source>
</evidence>
<evidence type="ECO:0000313" key="5">
    <source>
        <dbReference type="EMBL" id="MCV9388883.1"/>
    </source>
</evidence>
<keyword evidence="2 3" id="KW-0040">ANK repeat</keyword>
<dbReference type="Pfam" id="PF00023">
    <property type="entry name" value="Ank"/>
    <property type="match status" value="1"/>
</dbReference>
<dbReference type="PANTHER" id="PTHR24198">
    <property type="entry name" value="ANKYRIN REPEAT AND PROTEIN KINASE DOMAIN-CONTAINING PROTEIN"/>
    <property type="match status" value="1"/>
</dbReference>
<dbReference type="EMBL" id="JAOYOD010000001">
    <property type="protein sequence ID" value="MCV9388883.1"/>
    <property type="molecule type" value="Genomic_DNA"/>
</dbReference>
<feature type="repeat" description="ANK" evidence="3">
    <location>
        <begin position="83"/>
        <end position="115"/>
    </location>
</feature>
<sequence>MPIRANLIIVLFCLPLSVFCQVISSDSIQDETLVDSLKQNQWTAESCERELLNAVKNKDYNLAQKLLEADCDPNGQERPENISRDCPLTWAVSQNDTSMIQLLLHFGADPNYKRGDSWLSPFHFAAGQETEAFSLLLAAGGDVNTVSKHRYTPIYKAILKGRLENVKLLIEAGAPLEPDSLNFNYGPLHIAAIYGQNEIIKYLLEKGVNPNALYYEEPGGDCYVCFMNVSPIEMAAGSPDLNDEERLSTVRLLCENGAAINETEENDYDPLHFAVLTESEKTIEYLLEKGADIGLSLIEAARQPNVNTMRILIEAGADVNLSHPRSGSPINNALFYTLDGPMPEEDMMKRLPAVELLLDAGAKVDQSTIDAVYKMQWDEVICLFEDYCLIDD</sequence>
<dbReference type="SUPFAM" id="SSF48403">
    <property type="entry name" value="Ankyrin repeat"/>
    <property type="match status" value="1"/>
</dbReference>
<evidence type="ECO:0000256" key="4">
    <source>
        <dbReference type="SAM" id="SignalP"/>
    </source>
</evidence>
<dbReference type="InterPro" id="IPR036770">
    <property type="entry name" value="Ankyrin_rpt-contain_sf"/>
</dbReference>
<dbReference type="Proteomes" id="UP001300692">
    <property type="component" value="Unassembled WGS sequence"/>
</dbReference>
<evidence type="ECO:0000256" key="3">
    <source>
        <dbReference type="PROSITE-ProRule" id="PRU00023"/>
    </source>
</evidence>
<feature type="repeat" description="ANK" evidence="3">
    <location>
        <begin position="266"/>
        <end position="293"/>
    </location>
</feature>
<organism evidence="5 6">
    <name type="scientific">Reichenbachiella ulvae</name>
    <dbReference type="NCBI Taxonomy" id="2980104"/>
    <lineage>
        <taxon>Bacteria</taxon>
        <taxon>Pseudomonadati</taxon>
        <taxon>Bacteroidota</taxon>
        <taxon>Cytophagia</taxon>
        <taxon>Cytophagales</taxon>
        <taxon>Reichenbachiellaceae</taxon>
        <taxon>Reichenbachiella</taxon>
    </lineage>
</organism>
<dbReference type="Gene3D" id="1.25.40.20">
    <property type="entry name" value="Ankyrin repeat-containing domain"/>
    <property type="match status" value="2"/>
</dbReference>
<feature type="signal peptide" evidence="4">
    <location>
        <begin position="1"/>
        <end position="20"/>
    </location>
</feature>
<dbReference type="PROSITE" id="PS50297">
    <property type="entry name" value="ANK_REP_REGION"/>
    <property type="match status" value="3"/>
</dbReference>
<evidence type="ECO:0000256" key="2">
    <source>
        <dbReference type="ARBA" id="ARBA00023043"/>
    </source>
</evidence>
<reference evidence="5 6" key="1">
    <citation type="submission" date="2022-10" db="EMBL/GenBank/DDBJ databases">
        <title>Comparative genomics and taxonomic characterization of three novel marine species of genus Reichenbachiella exhibiting antioxidant and polysaccharide degradation activities.</title>
        <authorList>
            <person name="Muhammad N."/>
            <person name="Lee Y.-J."/>
            <person name="Ko J."/>
            <person name="Kim S.-G."/>
        </authorList>
    </citation>
    <scope>NUCLEOTIDE SEQUENCE [LARGE SCALE GENOMIC DNA]</scope>
    <source>
        <strain evidence="5 6">ABR2-5</strain>
    </source>
</reference>
<gene>
    <name evidence="5" type="ORF">N7U62_19555</name>
</gene>
<keyword evidence="6" id="KW-1185">Reference proteome</keyword>
<dbReference type="RefSeq" id="WP_264139773.1">
    <property type="nucleotide sequence ID" value="NZ_JAOYOD010000001.1"/>
</dbReference>
<name>A0ABT3CZA1_9BACT</name>
<dbReference type="PANTHER" id="PTHR24198:SF165">
    <property type="entry name" value="ANKYRIN REPEAT-CONTAINING PROTEIN-RELATED"/>
    <property type="match status" value="1"/>
</dbReference>
<dbReference type="Pfam" id="PF12796">
    <property type="entry name" value="Ank_2"/>
    <property type="match status" value="2"/>
</dbReference>